<dbReference type="InterPro" id="IPR036457">
    <property type="entry name" value="PPM-type-like_dom_sf"/>
</dbReference>
<dbReference type="InterPro" id="IPR015655">
    <property type="entry name" value="PP2C"/>
</dbReference>
<evidence type="ECO:0000313" key="8">
    <source>
        <dbReference type="Proteomes" id="UP000005408"/>
    </source>
</evidence>
<keyword evidence="3 4" id="KW-0904">Protein phosphatase</keyword>
<dbReference type="InterPro" id="IPR001932">
    <property type="entry name" value="PPM-type_phosphatase-like_dom"/>
</dbReference>
<dbReference type="FunFam" id="3.60.40.10:FF:000156">
    <property type="entry name" value="Integrin-linked kinase-associated serine/threonine phosphatase 2C"/>
    <property type="match status" value="1"/>
</dbReference>
<comment type="similarity">
    <text evidence="4">Belongs to the PP2C family.</text>
</comment>
<feature type="region of interest" description="Disordered" evidence="5">
    <location>
        <begin position="1"/>
        <end position="60"/>
    </location>
</feature>
<dbReference type="PROSITE" id="PS01032">
    <property type="entry name" value="PPM_1"/>
    <property type="match status" value="1"/>
</dbReference>
<evidence type="ECO:0000256" key="3">
    <source>
        <dbReference type="ARBA" id="ARBA00022912"/>
    </source>
</evidence>
<keyword evidence="1" id="KW-0479">Metal-binding</keyword>
<dbReference type="EnsemblMetazoa" id="G21955.1">
    <property type="protein sequence ID" value="G21955.1:cds"/>
    <property type="gene ID" value="G21955"/>
</dbReference>
<dbReference type="GO" id="GO:0046872">
    <property type="term" value="F:metal ion binding"/>
    <property type="evidence" value="ECO:0007669"/>
    <property type="project" value="UniProtKB-KW"/>
</dbReference>
<dbReference type="PROSITE" id="PS51746">
    <property type="entry name" value="PPM_2"/>
    <property type="match status" value="1"/>
</dbReference>
<dbReference type="Gene3D" id="3.60.40.10">
    <property type="entry name" value="PPM-type phosphatase domain"/>
    <property type="match status" value="1"/>
</dbReference>
<reference evidence="7" key="1">
    <citation type="submission" date="2022-08" db="UniProtKB">
        <authorList>
            <consortium name="EnsemblMetazoa"/>
        </authorList>
    </citation>
    <scope>IDENTIFICATION</scope>
    <source>
        <strain evidence="7">05x7-T-G4-1.051#20</strain>
    </source>
</reference>
<feature type="compositionally biased region" description="Basic and acidic residues" evidence="5">
    <location>
        <begin position="49"/>
        <end position="58"/>
    </location>
</feature>
<dbReference type="PANTHER" id="PTHR13832">
    <property type="entry name" value="PROTEIN PHOSPHATASE 2C"/>
    <property type="match status" value="1"/>
</dbReference>
<dbReference type="GO" id="GO:0004722">
    <property type="term" value="F:protein serine/threonine phosphatase activity"/>
    <property type="evidence" value="ECO:0007669"/>
    <property type="project" value="InterPro"/>
</dbReference>
<keyword evidence="8" id="KW-1185">Reference proteome</keyword>
<dbReference type="CDD" id="cd00143">
    <property type="entry name" value="PP2Cc"/>
    <property type="match status" value="1"/>
</dbReference>
<evidence type="ECO:0000256" key="4">
    <source>
        <dbReference type="RuleBase" id="RU003465"/>
    </source>
</evidence>
<protein>
    <recommendedName>
        <fullName evidence="6">PPM-type phosphatase domain-containing protein</fullName>
    </recommendedName>
</protein>
<organism evidence="7 8">
    <name type="scientific">Magallana gigas</name>
    <name type="common">Pacific oyster</name>
    <name type="synonym">Crassostrea gigas</name>
    <dbReference type="NCBI Taxonomy" id="29159"/>
    <lineage>
        <taxon>Eukaryota</taxon>
        <taxon>Metazoa</taxon>
        <taxon>Spiralia</taxon>
        <taxon>Lophotrochozoa</taxon>
        <taxon>Mollusca</taxon>
        <taxon>Bivalvia</taxon>
        <taxon>Autobranchia</taxon>
        <taxon>Pteriomorphia</taxon>
        <taxon>Ostreida</taxon>
        <taxon>Ostreoidea</taxon>
        <taxon>Ostreidae</taxon>
        <taxon>Magallana</taxon>
    </lineage>
</organism>
<name>A0A8W8K4T9_MAGGI</name>
<keyword evidence="2 4" id="KW-0378">Hydrolase</keyword>
<dbReference type="Proteomes" id="UP000005408">
    <property type="component" value="Unassembled WGS sequence"/>
</dbReference>
<accession>A0A8W8K4T9</accession>
<evidence type="ECO:0000256" key="5">
    <source>
        <dbReference type="SAM" id="MobiDB-lite"/>
    </source>
</evidence>
<proteinExistence type="inferred from homology"/>
<dbReference type="InterPro" id="IPR000222">
    <property type="entry name" value="PP2C_BS"/>
</dbReference>
<evidence type="ECO:0000259" key="6">
    <source>
        <dbReference type="PROSITE" id="PS51746"/>
    </source>
</evidence>
<evidence type="ECO:0000313" key="7">
    <source>
        <dbReference type="EnsemblMetazoa" id="G21955.1:cds"/>
    </source>
</evidence>
<evidence type="ECO:0000256" key="2">
    <source>
        <dbReference type="ARBA" id="ARBA00022801"/>
    </source>
</evidence>
<feature type="domain" description="PPM-type phosphatase" evidence="6">
    <location>
        <begin position="70"/>
        <end position="351"/>
    </location>
</feature>
<feature type="compositionally biased region" description="Polar residues" evidence="5">
    <location>
        <begin position="11"/>
        <end position="20"/>
    </location>
</feature>
<dbReference type="PANTHER" id="PTHR13832:SF699">
    <property type="entry name" value="INTEGRIN-LINKED KINASE-ASSOCIATED SERINE_THREONINE PHOSPHATASE 2C"/>
    <property type="match status" value="1"/>
</dbReference>
<dbReference type="SUPFAM" id="SSF81606">
    <property type="entry name" value="PP2C-like"/>
    <property type="match status" value="1"/>
</dbReference>
<dbReference type="AlphaFoldDB" id="A0A8W8K4T9"/>
<evidence type="ECO:0000256" key="1">
    <source>
        <dbReference type="ARBA" id="ARBA00022723"/>
    </source>
</evidence>
<dbReference type="Pfam" id="PF00481">
    <property type="entry name" value="PP2C"/>
    <property type="match status" value="1"/>
</dbReference>
<sequence>MDLFGDLPEPATSNSASESASLYDDIPIKNDTSATKAQESEKIQINCKRKAEEDDKKSTKLKTSVKYRLSPFYAERQGERDEMQDEHILMEDITQQIPNLHPSVYRVSFFAVYDGHGGARASRFASRHLHKFLLDKFPKGEVSIVEKEMKKTLVETFKKTDEEFLKEATKTKPSWKDGTTATVMVVINETVFIAWLGDSQGVLCRQKEDNSCIPIPLTTEHSPSVYEERIRIQKAGGHVKDGRVLGVLEVSRSIGDGQYKKLGVSCVPDIKKCQLTDQDRYIVLACDGLWKRFSSSECISFTNNLLEDASILESNDKTAMEVRCQNVCQKLANEAVLRLSADNVTVILISVNKT</sequence>
<dbReference type="SMART" id="SM00332">
    <property type="entry name" value="PP2Cc"/>
    <property type="match status" value="1"/>
</dbReference>